<protein>
    <recommendedName>
        <fullName evidence="1">Aminoglycoside phosphotransferase domain-containing protein</fullName>
    </recommendedName>
</protein>
<dbReference type="EMBL" id="QMEC01000203">
    <property type="protein sequence ID" value="NMF66961.1"/>
    <property type="molecule type" value="Genomic_DNA"/>
</dbReference>
<name>A0ABX1MHP1_9CYAN</name>
<dbReference type="PANTHER" id="PTHR21310">
    <property type="entry name" value="AMINOGLYCOSIDE PHOSPHOTRANSFERASE-RELATED-RELATED"/>
    <property type="match status" value="1"/>
</dbReference>
<dbReference type="InterPro" id="IPR002575">
    <property type="entry name" value="Aminoglycoside_PTrfase"/>
</dbReference>
<dbReference type="RefSeq" id="WP_169268518.1">
    <property type="nucleotide sequence ID" value="NZ_QMEC01000203.1"/>
</dbReference>
<accession>A0ABX1MHP1</accession>
<dbReference type="InterPro" id="IPR011009">
    <property type="entry name" value="Kinase-like_dom_sf"/>
</dbReference>
<evidence type="ECO:0000313" key="3">
    <source>
        <dbReference type="Proteomes" id="UP000762253"/>
    </source>
</evidence>
<reference evidence="2 3" key="1">
    <citation type="submission" date="2018-06" db="EMBL/GenBank/DDBJ databases">
        <title>Comparative genomics of Brasilonema spp. strains.</title>
        <authorList>
            <person name="Alvarenga D.O."/>
            <person name="Fiore M.F."/>
            <person name="Varani A.M."/>
        </authorList>
    </citation>
    <scope>NUCLEOTIDE SEQUENCE [LARGE SCALE GENOMIC DNA]</scope>
    <source>
        <strain evidence="2 3">UFV-OR1</strain>
    </source>
</reference>
<dbReference type="Gene3D" id="3.90.1200.10">
    <property type="match status" value="1"/>
</dbReference>
<sequence>MKPIINSTAEFLAVAQKHGLRLNAENVELNASGVDFLVAFATDEDGIPWVLRAPRRSDVIERAANENRVLNLLRKHLPVAVPEWRVNTEDLIAYPILAGTPAATVNPVAKNYDWYIDQQSPSVTFVDSLAGAIAGLHTIDHDAACEAGVRVLQPVEVRQSLAKKMDQAKPLLRVSDLVWQRWQNWLADDTYWPKHSALIHGDLHPGHMLVDQDNRVTGLIDWTEAEVADPATDFAAYYAIFGESALADLLQRYQDAGGRVWPRMQDHIVELYCACPVAIAMFVLLTGDDTYLEPAQMMLSAHEQQMAGLG</sequence>
<dbReference type="CDD" id="cd05152">
    <property type="entry name" value="MPH2"/>
    <property type="match status" value="1"/>
</dbReference>
<comment type="caution">
    <text evidence="2">The sequence shown here is derived from an EMBL/GenBank/DDBJ whole genome shotgun (WGS) entry which is preliminary data.</text>
</comment>
<dbReference type="SUPFAM" id="SSF56112">
    <property type="entry name" value="Protein kinase-like (PK-like)"/>
    <property type="match status" value="1"/>
</dbReference>
<evidence type="ECO:0000313" key="2">
    <source>
        <dbReference type="EMBL" id="NMF66961.1"/>
    </source>
</evidence>
<evidence type="ECO:0000259" key="1">
    <source>
        <dbReference type="Pfam" id="PF01636"/>
    </source>
</evidence>
<keyword evidence="3" id="KW-1185">Reference proteome</keyword>
<dbReference type="PANTHER" id="PTHR21310:SF15">
    <property type="entry name" value="AMINOGLYCOSIDE PHOSPHOTRANSFERASE DOMAIN-CONTAINING PROTEIN"/>
    <property type="match status" value="1"/>
</dbReference>
<feature type="domain" description="Aminoglycoside phosphotransferase" evidence="1">
    <location>
        <begin position="28"/>
        <end position="265"/>
    </location>
</feature>
<dbReference type="InterPro" id="IPR051678">
    <property type="entry name" value="AGP_Transferase"/>
</dbReference>
<gene>
    <name evidence="2" type="ORF">DP115_31130</name>
</gene>
<dbReference type="Gene3D" id="3.30.200.20">
    <property type="entry name" value="Phosphorylase Kinase, domain 1"/>
    <property type="match status" value="1"/>
</dbReference>
<organism evidence="2 3">
    <name type="scientific">Brasilonema octagenarum UFV-OR1</name>
    <dbReference type="NCBI Taxonomy" id="417115"/>
    <lineage>
        <taxon>Bacteria</taxon>
        <taxon>Bacillati</taxon>
        <taxon>Cyanobacteriota</taxon>
        <taxon>Cyanophyceae</taxon>
        <taxon>Nostocales</taxon>
        <taxon>Scytonemataceae</taxon>
        <taxon>Brasilonema</taxon>
        <taxon>Octagenarum group</taxon>
    </lineage>
</organism>
<dbReference type="Pfam" id="PF01636">
    <property type="entry name" value="APH"/>
    <property type="match status" value="1"/>
</dbReference>
<proteinExistence type="predicted"/>
<dbReference type="Proteomes" id="UP000762253">
    <property type="component" value="Unassembled WGS sequence"/>
</dbReference>